<evidence type="ECO:0000256" key="4">
    <source>
        <dbReference type="SAM" id="SignalP"/>
    </source>
</evidence>
<accession>A0AAN9FUR5</accession>
<comment type="similarity">
    <text evidence="1">Belongs to the GILT family.</text>
</comment>
<evidence type="ECO:0000313" key="5">
    <source>
        <dbReference type="EMBL" id="KAK7086988.1"/>
    </source>
</evidence>
<dbReference type="Proteomes" id="UP001381693">
    <property type="component" value="Unassembled WGS sequence"/>
</dbReference>
<dbReference type="EMBL" id="JAXCGZ010000028">
    <property type="protein sequence ID" value="KAK7086988.1"/>
    <property type="molecule type" value="Genomic_DNA"/>
</dbReference>
<keyword evidence="6" id="KW-1185">Reference proteome</keyword>
<organism evidence="5 6">
    <name type="scientific">Halocaridina rubra</name>
    <name type="common">Hawaiian red shrimp</name>
    <dbReference type="NCBI Taxonomy" id="373956"/>
    <lineage>
        <taxon>Eukaryota</taxon>
        <taxon>Metazoa</taxon>
        <taxon>Ecdysozoa</taxon>
        <taxon>Arthropoda</taxon>
        <taxon>Crustacea</taxon>
        <taxon>Multicrustacea</taxon>
        <taxon>Malacostraca</taxon>
        <taxon>Eumalacostraca</taxon>
        <taxon>Eucarida</taxon>
        <taxon>Decapoda</taxon>
        <taxon>Pleocyemata</taxon>
        <taxon>Caridea</taxon>
        <taxon>Atyoidea</taxon>
        <taxon>Atyidae</taxon>
        <taxon>Halocaridina</taxon>
    </lineage>
</organism>
<gene>
    <name evidence="5" type="ORF">SK128_026650</name>
</gene>
<feature type="compositionally biased region" description="Acidic residues" evidence="3">
    <location>
        <begin position="214"/>
        <end position="231"/>
    </location>
</feature>
<dbReference type="InterPro" id="IPR006631">
    <property type="entry name" value="DM4_12"/>
</dbReference>
<dbReference type="GO" id="GO:0016671">
    <property type="term" value="F:oxidoreductase activity, acting on a sulfur group of donors, disulfide as acceptor"/>
    <property type="evidence" value="ECO:0007669"/>
    <property type="project" value="InterPro"/>
</dbReference>
<comment type="caution">
    <text evidence="5">The sequence shown here is derived from an EMBL/GenBank/DDBJ whole genome shotgun (WGS) entry which is preliminary data.</text>
</comment>
<dbReference type="Pfam" id="PF07841">
    <property type="entry name" value="DM4_12"/>
    <property type="match status" value="1"/>
</dbReference>
<evidence type="ECO:0008006" key="7">
    <source>
        <dbReference type="Google" id="ProtNLM"/>
    </source>
</evidence>
<feature type="compositionally biased region" description="Basic and acidic residues" evidence="3">
    <location>
        <begin position="197"/>
        <end position="213"/>
    </location>
</feature>
<proteinExistence type="inferred from homology"/>
<sequence length="802" mass="89933">MRLAVGVGVIVGGAVLVSAQDTVSYIKARSGKQLGFNNRQQQQQQSFTNNLQQQLQGYSTINNNKLNQQDYNSADYNALLQQYVALASSGDQSGYYNTYSNALDVDYLQDPYVPAASFASGVAAENPDSSPALSALALLGFLYFLNLIQDVLQGNGRKRRSLDFLDVVNETFYSTSYLDDPHITLEKDVEQRIIDEGTKHLEESEVRERLEKEEQMEDEAQEEPSQDEEEKDFTSPEKEELFDWAEGTELKDDFQGHLESDYGEPGSSPRAFSYLENFFIKLPQALGLTRRKRPQIERDGREEKPMTVGSYITSRLKMISSILSFLKNPSPLRIRRDSQVEDLAPILDLILETLSEMFFGSGDDSQKDKNSLKDGETSGVLNRIRRFTQSMNVWYDDLGGKNYEPSTTSSKMAAKVTSMLGGGSNLQEAMKKDAVPAFLELTKGLDGHHPHCLQRALCRMNSHTHSVSFIPRLAIQFLSNQLATSSASDGLAKANTRAMAAGREGLDCEKEFPDCVGDSWCSAKENAILLRHIVCPQTVKMDMGGGRLIRFMILVLIVVLVWKLWDYSSLPGVSDFPSFPASQPDLKQNPPEAALTDMQNQEPLRVLPPPNKPEEIEVEMYPPLRVAVYYEALCPDSRHFIMKQLTPAFQKLKDIMDVSLVPYGKAHTFESGVKITFSCQHGPPECQANMVHACVTNIVRDMTKQLSIVHCMIDKNFQPMVVGQKCVEKYEENWQSVEECVNNDKGVGIMKHMGDMTQSLNPPVTFIPTITINGSQEDQKNILKDLHRVLCKRYKGPKPKSC</sequence>
<evidence type="ECO:0000256" key="3">
    <source>
        <dbReference type="SAM" id="MobiDB-lite"/>
    </source>
</evidence>
<feature type="region of interest" description="Disordered" evidence="3">
    <location>
        <begin position="197"/>
        <end position="237"/>
    </location>
</feature>
<evidence type="ECO:0000256" key="2">
    <source>
        <dbReference type="ARBA" id="ARBA00023180"/>
    </source>
</evidence>
<dbReference type="AlphaFoldDB" id="A0AAN9FUR5"/>
<protein>
    <recommendedName>
        <fullName evidence="7">Gamma-interferon-inducible lysosomal thiol reductase</fullName>
    </recommendedName>
</protein>
<feature type="chain" id="PRO_5042947791" description="Gamma-interferon-inducible lysosomal thiol reductase" evidence="4">
    <location>
        <begin position="20"/>
        <end position="802"/>
    </location>
</feature>
<evidence type="ECO:0000256" key="1">
    <source>
        <dbReference type="ARBA" id="ARBA00005679"/>
    </source>
</evidence>
<dbReference type="PANTHER" id="PTHR13234">
    <property type="entry name" value="GAMMA-INTERFERON INDUCIBLE LYSOSOMAL THIOL REDUCTASE GILT"/>
    <property type="match status" value="1"/>
</dbReference>
<keyword evidence="4" id="KW-0732">Signal</keyword>
<evidence type="ECO:0000313" key="6">
    <source>
        <dbReference type="Proteomes" id="UP001381693"/>
    </source>
</evidence>
<reference evidence="5 6" key="1">
    <citation type="submission" date="2023-11" db="EMBL/GenBank/DDBJ databases">
        <title>Halocaridina rubra genome assembly.</title>
        <authorList>
            <person name="Smith C."/>
        </authorList>
    </citation>
    <scope>NUCLEOTIDE SEQUENCE [LARGE SCALE GENOMIC DNA]</scope>
    <source>
        <strain evidence="5">EP-1</strain>
        <tissue evidence="5">Whole</tissue>
    </source>
</reference>
<dbReference type="InterPro" id="IPR004911">
    <property type="entry name" value="Interferon-induced_GILT"/>
</dbReference>
<name>A0AAN9FUR5_HALRR</name>
<dbReference type="Pfam" id="PF03227">
    <property type="entry name" value="GILT"/>
    <property type="match status" value="1"/>
</dbReference>
<feature type="signal peptide" evidence="4">
    <location>
        <begin position="1"/>
        <end position="19"/>
    </location>
</feature>
<keyword evidence="2" id="KW-0325">Glycoprotein</keyword>
<dbReference type="PANTHER" id="PTHR13234:SF71">
    <property type="entry name" value="GAMMA-INTERFERON-INDUCIBLE LYSOSOMAL THIOL REDUCTASE-LIKE PROTEIN"/>
    <property type="match status" value="1"/>
</dbReference>